<name>A0A7S4VFQ2_9STRA</name>
<dbReference type="PANTHER" id="PTHR10961:SF7">
    <property type="entry name" value="FAD DEPENDENT OXIDOREDUCTASE DOMAIN-CONTAINING PROTEIN"/>
    <property type="match status" value="1"/>
</dbReference>
<evidence type="ECO:0000259" key="6">
    <source>
        <dbReference type="Pfam" id="PF01266"/>
    </source>
</evidence>
<organism evidence="7">
    <name type="scientific">Ditylum brightwellii</name>
    <dbReference type="NCBI Taxonomy" id="49249"/>
    <lineage>
        <taxon>Eukaryota</taxon>
        <taxon>Sar</taxon>
        <taxon>Stramenopiles</taxon>
        <taxon>Ochrophyta</taxon>
        <taxon>Bacillariophyta</taxon>
        <taxon>Mediophyceae</taxon>
        <taxon>Lithodesmiophycidae</taxon>
        <taxon>Lithodesmiales</taxon>
        <taxon>Lithodesmiaceae</taxon>
        <taxon>Ditylum</taxon>
    </lineage>
</organism>
<feature type="domain" description="FAD dependent oxidoreductase" evidence="6">
    <location>
        <begin position="3"/>
        <end position="268"/>
    </location>
</feature>
<keyword evidence="3" id="KW-0285">Flavoprotein</keyword>
<dbReference type="EMBL" id="HBNS01010590">
    <property type="protein sequence ID" value="CAE4595102.1"/>
    <property type="molecule type" value="Transcribed_RNA"/>
</dbReference>
<accession>A0A7S4VFQ2</accession>
<dbReference type="GO" id="GO:0050660">
    <property type="term" value="F:flavin adenine dinucleotide binding"/>
    <property type="evidence" value="ECO:0007669"/>
    <property type="project" value="InterPro"/>
</dbReference>
<dbReference type="AlphaFoldDB" id="A0A7S4VFQ2"/>
<dbReference type="Gene3D" id="3.50.50.60">
    <property type="entry name" value="FAD/NAD(P)-binding domain"/>
    <property type="match status" value="1"/>
</dbReference>
<keyword evidence="4" id="KW-0274">FAD</keyword>
<gene>
    <name evidence="7" type="ORF">DBRI00130_LOCUS8554</name>
</gene>
<comment type="similarity">
    <text evidence="2">Belongs to the MSOX/MTOX family.</text>
</comment>
<evidence type="ECO:0000313" key="7">
    <source>
        <dbReference type="EMBL" id="CAE4595102.1"/>
    </source>
</evidence>
<protein>
    <recommendedName>
        <fullName evidence="6">FAD dependent oxidoreductase domain-containing protein</fullName>
    </recommendedName>
</protein>
<keyword evidence="5" id="KW-0560">Oxidoreductase</keyword>
<dbReference type="Pfam" id="PF01266">
    <property type="entry name" value="DAO"/>
    <property type="match status" value="1"/>
</dbReference>
<comment type="cofactor">
    <cofactor evidence="1">
        <name>FAD</name>
        <dbReference type="ChEBI" id="CHEBI:57692"/>
    </cofactor>
</comment>
<dbReference type="InterPro" id="IPR036188">
    <property type="entry name" value="FAD/NAD-bd_sf"/>
</dbReference>
<dbReference type="GO" id="GO:0008115">
    <property type="term" value="F:sarcosine oxidase activity"/>
    <property type="evidence" value="ECO:0007669"/>
    <property type="project" value="TreeGrafter"/>
</dbReference>
<dbReference type="PANTHER" id="PTHR10961">
    <property type="entry name" value="PEROXISOMAL SARCOSINE OXIDASE"/>
    <property type="match status" value="1"/>
</dbReference>
<evidence type="ECO:0000256" key="2">
    <source>
        <dbReference type="ARBA" id="ARBA00010989"/>
    </source>
</evidence>
<evidence type="ECO:0000256" key="4">
    <source>
        <dbReference type="ARBA" id="ARBA00022827"/>
    </source>
</evidence>
<dbReference type="InterPro" id="IPR045170">
    <property type="entry name" value="MTOX"/>
</dbReference>
<reference evidence="7" key="1">
    <citation type="submission" date="2021-01" db="EMBL/GenBank/DDBJ databases">
        <authorList>
            <person name="Corre E."/>
            <person name="Pelletier E."/>
            <person name="Niang G."/>
            <person name="Scheremetjew M."/>
            <person name="Finn R."/>
            <person name="Kale V."/>
            <person name="Holt S."/>
            <person name="Cochrane G."/>
            <person name="Meng A."/>
            <person name="Brown T."/>
            <person name="Cohen L."/>
        </authorList>
    </citation>
    <scope>NUCLEOTIDE SEQUENCE</scope>
    <source>
        <strain evidence="7">GSO104</strain>
    </source>
</reference>
<dbReference type="Gene3D" id="3.30.9.10">
    <property type="entry name" value="D-Amino Acid Oxidase, subunit A, domain 2"/>
    <property type="match status" value="1"/>
</dbReference>
<proteinExistence type="inferred from homology"/>
<evidence type="ECO:0000256" key="1">
    <source>
        <dbReference type="ARBA" id="ARBA00001974"/>
    </source>
</evidence>
<evidence type="ECO:0000256" key="3">
    <source>
        <dbReference type="ARBA" id="ARBA00022630"/>
    </source>
</evidence>
<dbReference type="SUPFAM" id="SSF51905">
    <property type="entry name" value="FAD/NAD(P)-binding domain"/>
    <property type="match status" value="1"/>
</dbReference>
<sequence>MWDVVVVGLGGVGSFALRSLARRKRDILLTKNSHKSLNILGLERFSIGHTHGSSHGKSRIYRHAYFEHEHYVPLLLYSSNEFRLLEQQHESKKRNIIMQCGTLVVDSVKKLGSKTNKEKIVGKDSIRHDASKEQHHHQHQGLVAACHRSANQHNIPVQYMTSLELRKRYPQFIFQDDDIGLLEPGGGFVRPELAVRAALDDAMEGGAKVKENVCVTSIEEVVEGTDDNRDSCDNDGGHVILHVEDGDDIMAKKVIVSGGAWMGKLIPEWSSHLHVTRQIQAWIDVGNDASYESYEMPTWIRSSWSDSSSDNDEVAIYGIPADPLSNEPSWIKVAIHGRNDIVDDVDEAIPRPLVTNGEMKELQLAAQDFLRPDADTTRTRKKQHSWLSSSPYPFY</sequence>
<dbReference type="InterPro" id="IPR006076">
    <property type="entry name" value="FAD-dep_OxRdtase"/>
</dbReference>
<evidence type="ECO:0000256" key="5">
    <source>
        <dbReference type="ARBA" id="ARBA00023002"/>
    </source>
</evidence>